<dbReference type="VEuPathDB" id="VectorBase:BGLAX_028788"/>
<organism evidence="3">
    <name type="scientific">Biomphalaria glabrata</name>
    <name type="common">Bloodfluke planorb</name>
    <name type="synonym">Freshwater snail</name>
    <dbReference type="NCBI Taxonomy" id="6526"/>
    <lineage>
        <taxon>Eukaryota</taxon>
        <taxon>Metazoa</taxon>
        <taxon>Spiralia</taxon>
        <taxon>Lophotrochozoa</taxon>
        <taxon>Mollusca</taxon>
        <taxon>Gastropoda</taxon>
        <taxon>Heterobranchia</taxon>
        <taxon>Euthyneura</taxon>
        <taxon>Panpulmonata</taxon>
        <taxon>Hygrophila</taxon>
        <taxon>Lymnaeoidea</taxon>
        <taxon>Planorbidae</taxon>
        <taxon>Biomphalaria</taxon>
    </lineage>
</organism>
<dbReference type="Gene3D" id="2.60.120.260">
    <property type="entry name" value="Galactose-binding domain-like"/>
    <property type="match status" value="1"/>
</dbReference>
<gene>
    <name evidence="5" type="primary">LOC106061221</name>
</gene>
<evidence type="ECO:0000313" key="3">
    <source>
        <dbReference type="EMBL" id="ABO61859.1"/>
    </source>
</evidence>
<evidence type="ECO:0000259" key="2">
    <source>
        <dbReference type="PROSITE" id="PS51406"/>
    </source>
</evidence>
<dbReference type="CDD" id="cd00087">
    <property type="entry name" value="FReD"/>
    <property type="match status" value="1"/>
</dbReference>
<dbReference type="SUPFAM" id="SSF56496">
    <property type="entry name" value="Fibrinogen C-terminal domain-like"/>
    <property type="match status" value="1"/>
</dbReference>
<dbReference type="OrthoDB" id="5866198at2759"/>
<dbReference type="Gene3D" id="2.170.300.10">
    <property type="entry name" value="Tie2 ligand-binding domain superfamily"/>
    <property type="match status" value="1"/>
</dbReference>
<reference evidence="3" key="2">
    <citation type="journal article" date="2008" name="Dev. Comp. Immunol.">
        <title>Fibrinogen-bearing protein genes in the snail Biomphalaria glabrata: characterization of two novel genes and expression studies during ontogenesis and trematode infection.</title>
        <authorList>
            <person name="Zhang S.M."/>
            <person name="Nian H."/>
            <person name="Zeng Y."/>
            <person name="Dejong R.J."/>
        </authorList>
    </citation>
    <scope>NUCLEOTIDE SEQUENCE</scope>
    <source>
        <strain evidence="3">M</strain>
    </source>
</reference>
<dbReference type="InterPro" id="IPR014716">
    <property type="entry name" value="Fibrinogen_a/b/g_C_1"/>
</dbReference>
<dbReference type="InterPro" id="IPR036056">
    <property type="entry name" value="Fibrinogen-like_C"/>
</dbReference>
<accession>B2BD26</accession>
<feature type="domain" description="Fibrinogen C-terminal" evidence="2">
    <location>
        <begin position="443"/>
        <end position="654"/>
    </location>
</feature>
<dbReference type="VEuPathDB" id="VectorBase:BGLB040437"/>
<evidence type="ECO:0000256" key="1">
    <source>
        <dbReference type="SAM" id="SignalP"/>
    </source>
</evidence>
<dbReference type="VEuPathDB" id="VectorBase:BGLB038117"/>
<reference evidence="3" key="1">
    <citation type="submission" date="2007-03" db="EMBL/GenBank/DDBJ databases">
        <authorList>
            <person name="Zhang S.-M."/>
            <person name="DeJong R.J."/>
            <person name="Loker E.S."/>
        </authorList>
    </citation>
    <scope>NUCLEOTIDE SEQUENCE</scope>
    <source>
        <strain evidence="3">M</strain>
    </source>
</reference>
<dbReference type="InterPro" id="IPR050373">
    <property type="entry name" value="Fibrinogen_C-term_domain"/>
</dbReference>
<keyword evidence="4" id="KW-1185">Reference proteome</keyword>
<dbReference type="EMBL" id="EF467291">
    <property type="protein sequence ID" value="ABO61859.1"/>
    <property type="molecule type" value="mRNA"/>
</dbReference>
<sequence length="657" mass="74141">MKMRWWLLLSFLEMAHKLYCQDIIEECPVGWFGTECQYQTHCRTKCETDGDCMGNVCKIGWFGYKCQYQDMVSRFEVPYPKIPLSKWSNTNVSECIEDERIEEVHVYLKSTIYFTWLSLTVKNADLLDLFTIQLENGDKKWKCEKQLYTIRNNNTARIECQGRELVSKLTLKGKGVTSLCSIHVSKGRNLAIKQKVTLSLGMDTNASPDLVDGISDTTQLSSCTPITGSQNAPRKTWSLTFAEPVVASSIEIYYKGTMVDKSLLLIETLDGDKAVDFNETDSKDYINLFNVNGDPITQFKVTDAKKENVSNLITLCEVKIFGVCVPGKWGLNCNNTCDSKCNASCNEIDGTCPDGCLGYSGDHACSKTCETAQWGVNCKKDCDKKCAFHACDDKNGECILGCNGFSDPPQCSEVCSDDSYGPNCLCTDGKQPFCPPEIPGQVTPIEPKPESCQGVNSTQERVVVKLARGIKVMCDTQTDGGGWIVIQRRFNGTVRFFRGWSEYRKGFGDYDMGEFYLGNENLFQLTSTGQYELKIDLKYNDKEYSLNYSSFQISNEREKYKLQIQTFFNDSIADELRVYHNGMPFSTFDNDNDRSVSSNCARDSAGAWWYNNCYEVNLNGFWNDTLFGHGLQWRSITGYDGGVTFTEMKIREVGSLI</sequence>
<dbReference type="Gene3D" id="4.10.530.10">
    <property type="entry name" value="Gamma-fibrinogen Carboxyl Terminal Fragment, domain 2"/>
    <property type="match status" value="1"/>
</dbReference>
<dbReference type="AlphaFoldDB" id="B2BD26"/>
<dbReference type="GeneID" id="106061221"/>
<dbReference type="PANTHER" id="PTHR19143:SF458">
    <property type="entry name" value="FIBRINOGEN C-TERMINAL DOMAIN-CONTAINING PROTEIN-RELATED"/>
    <property type="match status" value="1"/>
</dbReference>
<name>B2BD26_BIOGL</name>
<dbReference type="PROSITE" id="PS51406">
    <property type="entry name" value="FIBRINOGEN_C_2"/>
    <property type="match status" value="1"/>
</dbReference>
<feature type="chain" id="PRO_5039968670" evidence="1 5">
    <location>
        <begin position="21"/>
        <end position="657"/>
    </location>
</feature>
<dbReference type="InterPro" id="IPR002181">
    <property type="entry name" value="Fibrinogen_a/b/g_C_dom"/>
</dbReference>
<proteinExistence type="evidence at transcript level"/>
<evidence type="ECO:0000313" key="4">
    <source>
        <dbReference type="Proteomes" id="UP001165740"/>
    </source>
</evidence>
<feature type="signal peptide" evidence="1">
    <location>
        <begin position="1"/>
        <end position="20"/>
    </location>
</feature>
<dbReference type="RefSeq" id="NP_001298221.1">
    <property type="nucleotide sequence ID" value="NM_001311292.1"/>
</dbReference>
<dbReference type="Pfam" id="PF00147">
    <property type="entry name" value="Fibrinogen_C"/>
    <property type="match status" value="1"/>
</dbReference>
<evidence type="ECO:0000313" key="5">
    <source>
        <dbReference type="RefSeq" id="NP_001298221.1"/>
    </source>
</evidence>
<dbReference type="Gene3D" id="3.90.215.10">
    <property type="entry name" value="Gamma Fibrinogen, chain A, domain 1"/>
    <property type="match status" value="1"/>
</dbReference>
<dbReference type="PANTHER" id="PTHR19143">
    <property type="entry name" value="FIBRINOGEN/TENASCIN/ANGIOPOEITIN"/>
    <property type="match status" value="1"/>
</dbReference>
<protein>
    <submittedName>
        <fullName evidence="3">Fibrinogen-related molecule</fullName>
    </submittedName>
    <submittedName>
        <fullName evidence="5">Uncharacterized LOC106061221 precursor</fullName>
    </submittedName>
</protein>
<dbReference type="Proteomes" id="UP001165740">
    <property type="component" value="Chromosome 5"/>
</dbReference>
<keyword evidence="1 5" id="KW-0732">Signal</keyword>
<dbReference type="GO" id="GO:0005615">
    <property type="term" value="C:extracellular space"/>
    <property type="evidence" value="ECO:0007669"/>
    <property type="project" value="TreeGrafter"/>
</dbReference>
<dbReference type="SMART" id="SM00186">
    <property type="entry name" value="FBG"/>
    <property type="match status" value="1"/>
</dbReference>
<reference evidence="5" key="3">
    <citation type="submission" date="2025-04" db="UniProtKB">
        <authorList>
            <consortium name="RefSeq"/>
        </authorList>
    </citation>
    <scope>IDENTIFICATION</scope>
</reference>